<dbReference type="PROSITE" id="PS51459">
    <property type="entry name" value="FIDO"/>
    <property type="match status" value="1"/>
</dbReference>
<feature type="binding site" evidence="2">
    <location>
        <position position="289"/>
    </location>
    <ligand>
        <name>ATP</name>
        <dbReference type="ChEBI" id="CHEBI:30616"/>
    </ligand>
</feature>
<dbReference type="InterPro" id="IPR036390">
    <property type="entry name" value="WH_DNA-bd_sf"/>
</dbReference>
<proteinExistence type="predicted"/>
<name>A0A833CAS6_9FIRM</name>
<dbReference type="InterPro" id="IPR040198">
    <property type="entry name" value="Fido_containing"/>
</dbReference>
<organism evidence="4 5">
    <name type="scientific">Veillonella seminalis</name>
    <dbReference type="NCBI Taxonomy" id="1502943"/>
    <lineage>
        <taxon>Bacteria</taxon>
        <taxon>Bacillati</taxon>
        <taxon>Bacillota</taxon>
        <taxon>Negativicutes</taxon>
        <taxon>Veillonellales</taxon>
        <taxon>Veillonellaceae</taxon>
        <taxon>Veillonella</taxon>
    </lineage>
</organism>
<dbReference type="GO" id="GO:0005524">
    <property type="term" value="F:ATP binding"/>
    <property type="evidence" value="ECO:0007669"/>
    <property type="project" value="UniProtKB-KW"/>
</dbReference>
<dbReference type="Gene3D" id="1.10.3290.10">
    <property type="entry name" value="Fido-like domain"/>
    <property type="match status" value="1"/>
</dbReference>
<dbReference type="AlphaFoldDB" id="A0A833CAS6"/>
<keyword evidence="2" id="KW-0067">ATP-binding</keyword>
<evidence type="ECO:0000313" key="5">
    <source>
        <dbReference type="Proteomes" id="UP000434554"/>
    </source>
</evidence>
<accession>A0A833CAS6</accession>
<reference evidence="4 5" key="1">
    <citation type="submission" date="2019-09" db="EMBL/GenBank/DDBJ databases">
        <title>Draft genome sequence of 3 type strains from the CCUG.</title>
        <authorList>
            <person name="Pineiro-Iglesias B."/>
            <person name="Tunovic T."/>
            <person name="Unosson C."/>
            <person name="Inganas E."/>
            <person name="Ohlen M."/>
            <person name="Cardew S."/>
            <person name="Jensie-Markopoulos S."/>
            <person name="Salva-Serra F."/>
            <person name="Jaen-Luchoro D."/>
            <person name="Karlsson R."/>
            <person name="Svensson-Stadler L."/>
            <person name="Chun J."/>
            <person name="Moore E."/>
        </authorList>
    </citation>
    <scope>NUCLEOTIDE SEQUENCE [LARGE SCALE GENOMIC DNA]</scope>
    <source>
        <strain evidence="4 5">CCUG 65427</strain>
    </source>
</reference>
<comment type="caution">
    <text evidence="4">The sequence shown here is derived from an EMBL/GenBank/DDBJ whole genome shotgun (WGS) entry which is preliminary data.</text>
</comment>
<dbReference type="EMBL" id="WBKH01000010">
    <property type="protein sequence ID" value="KAB1477179.1"/>
    <property type="molecule type" value="Genomic_DNA"/>
</dbReference>
<dbReference type="SUPFAM" id="SSF46785">
    <property type="entry name" value="Winged helix' DNA-binding domain"/>
    <property type="match status" value="1"/>
</dbReference>
<evidence type="ECO:0000256" key="2">
    <source>
        <dbReference type="PIRSR" id="PIRSR640198-2"/>
    </source>
</evidence>
<keyword evidence="2" id="KW-0547">Nucleotide-binding</keyword>
<dbReference type="PANTHER" id="PTHR13504">
    <property type="entry name" value="FIDO DOMAIN-CONTAINING PROTEIN DDB_G0283145"/>
    <property type="match status" value="1"/>
</dbReference>
<feature type="domain" description="Fido" evidence="3">
    <location>
        <begin position="164"/>
        <end position="303"/>
    </location>
</feature>
<dbReference type="Proteomes" id="UP000434554">
    <property type="component" value="Unassembled WGS sequence"/>
</dbReference>
<evidence type="ECO:0000313" key="4">
    <source>
        <dbReference type="EMBL" id="KAB1477179.1"/>
    </source>
</evidence>
<dbReference type="SUPFAM" id="SSF140931">
    <property type="entry name" value="Fic-like"/>
    <property type="match status" value="1"/>
</dbReference>
<dbReference type="InterPro" id="IPR003812">
    <property type="entry name" value="Fido"/>
</dbReference>
<evidence type="ECO:0000259" key="3">
    <source>
        <dbReference type="PROSITE" id="PS51459"/>
    </source>
</evidence>
<dbReference type="InterPro" id="IPR036597">
    <property type="entry name" value="Fido-like_dom_sf"/>
</dbReference>
<dbReference type="PANTHER" id="PTHR13504:SF40">
    <property type="entry name" value="FIDO DOMAIN-CONTAINING PROTEIN"/>
    <property type="match status" value="1"/>
</dbReference>
<sequence length="431" mass="50760">MLEVLMQNKPLKTIFHIDETLVDEIYKSRFYAPYTQKLGIYTKKDSRDNTYEMFTCITPEMMLREQRINDLILKLERIIHPIPPIAIKQFFTSCLRDEIKATNDIEGVHSSRKEIDYALEQQQHPEEKKNTRLWGIVNKYQKLITNENISFKTCEDLRIFYDDFALDEVVNDDPKNIPDGKYFRKDSVSVNDGFKDIHTGLSPEDKIISTMTIALNILNDINTPLLTRISIFHYLFGYIHPFYDGNGRTSRFITSYYLAHNKNPLLAIRLSVTIKRAKRFYYKLFEDANQPLNRGELTYFILGFLAIFEKSLTETIEILEKKANDFNIYQKILFSSDLKKPDKKIYNVLLQAALFSDNLGATVKEIAETIDQHENTVQRNLQRMQEETNYVLVHRNQRAYRYELNLNNFLIAHHADLEDLKELEELISKHK</sequence>
<feature type="active site" evidence="1">
    <location>
        <position position="240"/>
    </location>
</feature>
<evidence type="ECO:0000256" key="1">
    <source>
        <dbReference type="PIRSR" id="PIRSR640198-1"/>
    </source>
</evidence>
<gene>
    <name evidence="4" type="ORF">F8R14_09280</name>
</gene>
<dbReference type="Pfam" id="PF02661">
    <property type="entry name" value="Fic"/>
    <property type="match status" value="1"/>
</dbReference>
<feature type="binding site" evidence="2">
    <location>
        <begin position="244"/>
        <end position="251"/>
    </location>
    <ligand>
        <name>ATP</name>
        <dbReference type="ChEBI" id="CHEBI:30616"/>
    </ligand>
</feature>
<feature type="binding site" evidence="2">
    <location>
        <begin position="281"/>
        <end position="282"/>
    </location>
    <ligand>
        <name>ATP</name>
        <dbReference type="ChEBI" id="CHEBI:30616"/>
    </ligand>
</feature>
<protein>
    <submittedName>
        <fullName evidence="4">Fic family protein</fullName>
    </submittedName>
</protein>